<name>A0A1B1YQ71_9GAMM</name>
<organism evidence="8 9">
    <name type="scientific">Immundisolibacter cernigliae</name>
    <dbReference type="NCBI Taxonomy" id="1810504"/>
    <lineage>
        <taxon>Bacteria</taxon>
        <taxon>Pseudomonadati</taxon>
        <taxon>Pseudomonadota</taxon>
        <taxon>Gammaproteobacteria</taxon>
        <taxon>Immundisolibacterales</taxon>
        <taxon>Immundisolibacteraceae</taxon>
        <taxon>Immundisolibacter</taxon>
    </lineage>
</organism>
<gene>
    <name evidence="8" type="ORF">PG2T_01055</name>
</gene>
<dbReference type="InParanoid" id="A0A1B1YQ71"/>
<evidence type="ECO:0000256" key="4">
    <source>
        <dbReference type="ARBA" id="ARBA00023002"/>
    </source>
</evidence>
<dbReference type="RefSeq" id="WP_068802431.1">
    <property type="nucleotide sequence ID" value="NZ_CP014671.1"/>
</dbReference>
<reference evidence="9" key="1">
    <citation type="submission" date="2016-03" db="EMBL/GenBank/DDBJ databases">
        <title>Complete genome sequence of Solimmundus cernigliae, representing a novel lineage of polycyclic aromatic hydrocarbon degraders within the Gammaproteobacteria.</title>
        <authorList>
            <person name="Singleton D.R."/>
            <person name="Dickey A.N."/>
            <person name="Scholl E.H."/>
            <person name="Wright F.A."/>
            <person name="Aitken M.D."/>
        </authorList>
    </citation>
    <scope>NUCLEOTIDE SEQUENCE [LARGE SCALE GENOMIC DNA]</scope>
    <source>
        <strain evidence="9">TR3.2</strain>
    </source>
</reference>
<dbReference type="Gene3D" id="2.102.10.10">
    <property type="entry name" value="Rieske [2Fe-2S] iron-sulphur domain"/>
    <property type="match status" value="1"/>
</dbReference>
<dbReference type="STRING" id="1810504.PG2T_01055"/>
<dbReference type="InterPro" id="IPR017941">
    <property type="entry name" value="Rieske_2Fe-2S"/>
</dbReference>
<dbReference type="Proteomes" id="UP000092952">
    <property type="component" value="Chromosome"/>
</dbReference>
<feature type="domain" description="Rieske" evidence="7">
    <location>
        <begin position="40"/>
        <end position="150"/>
    </location>
</feature>
<accession>A0A1B1YQ71</accession>
<keyword evidence="3" id="KW-0479">Metal-binding</keyword>
<evidence type="ECO:0000256" key="2">
    <source>
        <dbReference type="ARBA" id="ARBA00022714"/>
    </source>
</evidence>
<dbReference type="InterPro" id="IPR001663">
    <property type="entry name" value="Rng_hydr_dOase-A"/>
</dbReference>
<protein>
    <submittedName>
        <fullName evidence="8">Ring-hydroxylating dioxygenase</fullName>
    </submittedName>
</protein>
<dbReference type="SUPFAM" id="SSF55961">
    <property type="entry name" value="Bet v1-like"/>
    <property type="match status" value="1"/>
</dbReference>
<dbReference type="SUPFAM" id="SSF50022">
    <property type="entry name" value="ISP domain"/>
    <property type="match status" value="1"/>
</dbReference>
<evidence type="ECO:0000256" key="3">
    <source>
        <dbReference type="ARBA" id="ARBA00022723"/>
    </source>
</evidence>
<dbReference type="GO" id="GO:0005506">
    <property type="term" value="F:iron ion binding"/>
    <property type="evidence" value="ECO:0007669"/>
    <property type="project" value="InterPro"/>
</dbReference>
<evidence type="ECO:0000259" key="7">
    <source>
        <dbReference type="PROSITE" id="PS51296"/>
    </source>
</evidence>
<dbReference type="InterPro" id="IPR036922">
    <property type="entry name" value="Rieske_2Fe-2S_sf"/>
</dbReference>
<dbReference type="Pfam" id="PF00848">
    <property type="entry name" value="Ring_hydroxyl_A"/>
    <property type="match status" value="1"/>
</dbReference>
<keyword evidence="2" id="KW-0001">2Fe-2S</keyword>
<dbReference type="CDD" id="cd03469">
    <property type="entry name" value="Rieske_RO_Alpha_N"/>
    <property type="match status" value="1"/>
</dbReference>
<comment type="similarity">
    <text evidence="1">Belongs to the bacterial ring-hydroxylating dioxygenase alpha subunit family.</text>
</comment>
<keyword evidence="9" id="KW-1185">Reference proteome</keyword>
<dbReference type="KEGG" id="gbi:PG2T_01055"/>
<proteinExistence type="inferred from homology"/>
<evidence type="ECO:0000313" key="8">
    <source>
        <dbReference type="EMBL" id="ANX02918.1"/>
    </source>
</evidence>
<keyword evidence="5" id="KW-0408">Iron</keyword>
<evidence type="ECO:0000313" key="9">
    <source>
        <dbReference type="Proteomes" id="UP000092952"/>
    </source>
</evidence>
<evidence type="ECO:0000256" key="6">
    <source>
        <dbReference type="ARBA" id="ARBA00023014"/>
    </source>
</evidence>
<sequence length="415" mass="47291">MNKPRDYDDLAQVDRTHISLYTDPAVLQDELERIFYRSWVYVAHESELPNPGDYKTTFIGLVPVIVSRDMAGKVHVLVNRCMHRGATVCATEKGHVKSFTCPYHGWEFGLDGSLAAIAMPRGYNPGELDKESLNMVSAVRVESYRGIIFASLLAEPDISLKEKLSGVKEYIDLYMDFSPVGEILVGHSGVSKHLYKGNWKIQVEGSVEGYHAPVTHATAFDVMIRKMGFPGNYQDQPLHGIDGGHGNNVLEVYRMPDEAVFKRWGPEFIDLLTQAHGRERAMEVLRTRFNLVVFPNFAILEYQFRVIRPIEPELTEVRLYHTTLKGVPPQFNTRRVREHEFFYGPASFGGPDDYAVFDRMGAGYHARMAPWVYLNRGYLSETTDDKGRRVGGHTQETQQRAPYYEYRRLMAQAGK</sequence>
<dbReference type="GO" id="GO:0051537">
    <property type="term" value="F:2 iron, 2 sulfur cluster binding"/>
    <property type="evidence" value="ECO:0007669"/>
    <property type="project" value="UniProtKB-KW"/>
</dbReference>
<dbReference type="InterPro" id="IPR015879">
    <property type="entry name" value="Ring_hydroxy_dOase_asu_C_dom"/>
</dbReference>
<dbReference type="Gene3D" id="3.90.380.10">
    <property type="entry name" value="Naphthalene 1,2-dioxygenase Alpha Subunit, Chain A, domain 1"/>
    <property type="match status" value="1"/>
</dbReference>
<dbReference type="PROSITE" id="PS51296">
    <property type="entry name" value="RIESKE"/>
    <property type="match status" value="1"/>
</dbReference>
<dbReference type="EMBL" id="CP014671">
    <property type="protein sequence ID" value="ANX02918.1"/>
    <property type="molecule type" value="Genomic_DNA"/>
</dbReference>
<keyword evidence="8" id="KW-0223">Dioxygenase</keyword>
<dbReference type="AlphaFoldDB" id="A0A1B1YQ71"/>
<dbReference type="PANTHER" id="PTHR43756">
    <property type="entry name" value="CHOLINE MONOOXYGENASE, CHLOROPLASTIC"/>
    <property type="match status" value="1"/>
</dbReference>
<dbReference type="Pfam" id="PF00355">
    <property type="entry name" value="Rieske"/>
    <property type="match status" value="1"/>
</dbReference>
<dbReference type="PANTHER" id="PTHR43756:SF1">
    <property type="entry name" value="3-PHENYLPROPIONATE_CINNAMIC ACID DIOXYGENASE SUBUNIT ALPHA"/>
    <property type="match status" value="1"/>
</dbReference>
<dbReference type="PRINTS" id="PR00090">
    <property type="entry name" value="RNGDIOXGNASE"/>
</dbReference>
<dbReference type="GO" id="GO:0051213">
    <property type="term" value="F:dioxygenase activity"/>
    <property type="evidence" value="ECO:0007669"/>
    <property type="project" value="UniProtKB-KW"/>
</dbReference>
<dbReference type="OrthoDB" id="9769355at2"/>
<evidence type="ECO:0000256" key="1">
    <source>
        <dbReference type="ARBA" id="ARBA00008751"/>
    </source>
</evidence>
<keyword evidence="4" id="KW-0560">Oxidoreductase</keyword>
<evidence type="ECO:0000256" key="5">
    <source>
        <dbReference type="ARBA" id="ARBA00023004"/>
    </source>
</evidence>
<keyword evidence="6" id="KW-0411">Iron-sulfur</keyword>